<dbReference type="InterPro" id="IPR036188">
    <property type="entry name" value="FAD/NAD-bd_sf"/>
</dbReference>
<dbReference type="PRINTS" id="PR00368">
    <property type="entry name" value="FADPNR"/>
</dbReference>
<dbReference type="eggNOG" id="KOG0404">
    <property type="taxonomic scope" value="Eukaryota"/>
</dbReference>
<protein>
    <recommendedName>
        <fullName evidence="8">FAD/NAD(P)-binding domain-containing protein</fullName>
    </recommendedName>
</protein>
<evidence type="ECO:0000256" key="1">
    <source>
        <dbReference type="ARBA" id="ARBA00009333"/>
    </source>
</evidence>
<comment type="similarity">
    <text evidence="1">Belongs to the class-II pyridine nucleotide-disulfide oxidoreductase family.</text>
</comment>
<dbReference type="EnsemblProtists" id="EOD29364">
    <property type="protein sequence ID" value="EOD29364"/>
    <property type="gene ID" value="EMIHUDRAFT_64001"/>
</dbReference>
<reference evidence="9" key="2">
    <citation type="submission" date="2024-10" db="UniProtKB">
        <authorList>
            <consortium name="EnsemblProtists"/>
        </authorList>
    </citation>
    <scope>IDENTIFICATION</scope>
</reference>
<feature type="compositionally biased region" description="Basic residues" evidence="7">
    <location>
        <begin position="367"/>
        <end position="377"/>
    </location>
</feature>
<dbReference type="PROSITE" id="PS00573">
    <property type="entry name" value="PYRIDINE_REDOX_2"/>
    <property type="match status" value="1"/>
</dbReference>
<dbReference type="PRINTS" id="PR00469">
    <property type="entry name" value="PNDRDTASEII"/>
</dbReference>
<evidence type="ECO:0000256" key="4">
    <source>
        <dbReference type="ARBA" id="ARBA00023002"/>
    </source>
</evidence>
<evidence type="ECO:0000256" key="7">
    <source>
        <dbReference type="SAM" id="MobiDB-lite"/>
    </source>
</evidence>
<keyword evidence="3" id="KW-0274">FAD</keyword>
<organism evidence="9 10">
    <name type="scientific">Emiliania huxleyi (strain CCMP1516)</name>
    <dbReference type="NCBI Taxonomy" id="280463"/>
    <lineage>
        <taxon>Eukaryota</taxon>
        <taxon>Haptista</taxon>
        <taxon>Haptophyta</taxon>
        <taxon>Prymnesiophyceae</taxon>
        <taxon>Isochrysidales</taxon>
        <taxon>Noelaerhabdaceae</taxon>
        <taxon>Emiliania</taxon>
    </lineage>
</organism>
<feature type="region of interest" description="Disordered" evidence="7">
    <location>
        <begin position="364"/>
        <end position="404"/>
    </location>
</feature>
<keyword evidence="4" id="KW-0560">Oxidoreductase</keyword>
<name>A0A0D3K0S9_EMIH1</name>
<dbReference type="Gene3D" id="3.50.50.60">
    <property type="entry name" value="FAD/NAD(P)-binding domain"/>
    <property type="match status" value="2"/>
</dbReference>
<dbReference type="InterPro" id="IPR008255">
    <property type="entry name" value="Pyr_nucl-diS_OxRdtase_2_AS"/>
</dbReference>
<keyword evidence="6" id="KW-0676">Redox-active center</keyword>
<reference evidence="10" key="1">
    <citation type="journal article" date="2013" name="Nature">
        <title>Pan genome of the phytoplankton Emiliania underpins its global distribution.</title>
        <authorList>
            <person name="Read B.A."/>
            <person name="Kegel J."/>
            <person name="Klute M.J."/>
            <person name="Kuo A."/>
            <person name="Lefebvre S.C."/>
            <person name="Maumus F."/>
            <person name="Mayer C."/>
            <person name="Miller J."/>
            <person name="Monier A."/>
            <person name="Salamov A."/>
            <person name="Young J."/>
            <person name="Aguilar M."/>
            <person name="Claverie J.M."/>
            <person name="Frickenhaus S."/>
            <person name="Gonzalez K."/>
            <person name="Herman E.K."/>
            <person name="Lin Y.C."/>
            <person name="Napier J."/>
            <person name="Ogata H."/>
            <person name="Sarno A.F."/>
            <person name="Shmutz J."/>
            <person name="Schroeder D."/>
            <person name="de Vargas C."/>
            <person name="Verret F."/>
            <person name="von Dassow P."/>
            <person name="Valentin K."/>
            <person name="Van de Peer Y."/>
            <person name="Wheeler G."/>
            <person name="Dacks J.B."/>
            <person name="Delwiche C.F."/>
            <person name="Dyhrman S.T."/>
            <person name="Glockner G."/>
            <person name="John U."/>
            <person name="Richards T."/>
            <person name="Worden A.Z."/>
            <person name="Zhang X."/>
            <person name="Grigoriev I.V."/>
            <person name="Allen A.E."/>
            <person name="Bidle K."/>
            <person name="Borodovsky M."/>
            <person name="Bowler C."/>
            <person name="Brownlee C."/>
            <person name="Cock J.M."/>
            <person name="Elias M."/>
            <person name="Gladyshev V.N."/>
            <person name="Groth M."/>
            <person name="Guda C."/>
            <person name="Hadaegh A."/>
            <person name="Iglesias-Rodriguez M.D."/>
            <person name="Jenkins J."/>
            <person name="Jones B.M."/>
            <person name="Lawson T."/>
            <person name="Leese F."/>
            <person name="Lindquist E."/>
            <person name="Lobanov A."/>
            <person name="Lomsadze A."/>
            <person name="Malik S.B."/>
            <person name="Marsh M.E."/>
            <person name="Mackinder L."/>
            <person name="Mock T."/>
            <person name="Mueller-Roeber B."/>
            <person name="Pagarete A."/>
            <person name="Parker M."/>
            <person name="Probert I."/>
            <person name="Quesneville H."/>
            <person name="Raines C."/>
            <person name="Rensing S.A."/>
            <person name="Riano-Pachon D.M."/>
            <person name="Richier S."/>
            <person name="Rokitta S."/>
            <person name="Shiraiwa Y."/>
            <person name="Soanes D.M."/>
            <person name="van der Giezen M."/>
            <person name="Wahlund T.M."/>
            <person name="Williams B."/>
            <person name="Wilson W."/>
            <person name="Wolfe G."/>
            <person name="Wurch L.L."/>
        </authorList>
    </citation>
    <scope>NUCLEOTIDE SEQUENCE</scope>
</reference>
<dbReference type="InterPro" id="IPR023753">
    <property type="entry name" value="FAD/NAD-binding_dom"/>
</dbReference>
<evidence type="ECO:0000313" key="10">
    <source>
        <dbReference type="Proteomes" id="UP000013827"/>
    </source>
</evidence>
<dbReference type="STRING" id="2903.A0A0D3K0S9"/>
<dbReference type="PaxDb" id="2903-EOD29364"/>
<sequence>MAVLGGGPAGVTAAIYAARAGLKPLVIAPALGGQLLSEGALRPLGVNVENYPGLDGESGGEIIRLMKRQALKFSTTFADDWVTSVDLSVRPFVINTNGSALTAPSAAHSLVLATGADSRWLGVAGEEDFKGGGISSCATCDGFLFTGKPVVVVGGGDTAMEEALVLARTSSHVTLLHRRGEFRASKAAQAAVLNHPKITIMYNTVVQEFVGGDPAAGGVLTTDVSDASNVTNITADAAFVAIGHIPNTGFVAGQLEMNDAGYLVTRAGSTACSVDGVFAAGDVADWTYRQAITSAGSGSQAALDAERWISENSIGGLEDEEAEECHPGDYESWTMKQIRKQLSEMGVDVKAECRGCMEKSQFIEERRRRRDGRTRSRPTREKKAVNRCSAGTGARDRRRAVATRSGARGRAAGWAGGVWVPEFVTERGQRGASGLCRRRTVGCVRVREIRQGSC</sequence>
<dbReference type="GO" id="GO:0097237">
    <property type="term" value="P:cellular response to toxic substance"/>
    <property type="evidence" value="ECO:0007669"/>
    <property type="project" value="UniProtKB-ARBA"/>
</dbReference>
<keyword evidence="2" id="KW-0285">Flavoprotein</keyword>
<feature type="domain" description="FAD/NAD(P)-binding" evidence="8">
    <location>
        <begin position="2"/>
        <end position="296"/>
    </location>
</feature>
<evidence type="ECO:0000259" key="8">
    <source>
        <dbReference type="Pfam" id="PF07992"/>
    </source>
</evidence>
<accession>A0A0D3K0S9</accession>
<proteinExistence type="inferred from homology"/>
<dbReference type="AlphaFoldDB" id="A0A0D3K0S9"/>
<evidence type="ECO:0000256" key="5">
    <source>
        <dbReference type="ARBA" id="ARBA00023157"/>
    </source>
</evidence>
<evidence type="ECO:0000313" key="9">
    <source>
        <dbReference type="EnsemblProtists" id="EOD29364"/>
    </source>
</evidence>
<dbReference type="GO" id="GO:0016668">
    <property type="term" value="F:oxidoreductase activity, acting on a sulfur group of donors, NAD(P) as acceptor"/>
    <property type="evidence" value="ECO:0007669"/>
    <property type="project" value="UniProtKB-ARBA"/>
</dbReference>
<dbReference type="PANTHER" id="PTHR48105">
    <property type="entry name" value="THIOREDOXIN REDUCTASE 1-RELATED-RELATED"/>
    <property type="match status" value="1"/>
</dbReference>
<keyword evidence="5" id="KW-1015">Disulfide bond</keyword>
<keyword evidence="10" id="KW-1185">Reference proteome</keyword>
<dbReference type="SUPFAM" id="SSF51905">
    <property type="entry name" value="FAD/NAD(P)-binding domain"/>
    <property type="match status" value="1"/>
</dbReference>
<evidence type="ECO:0000256" key="2">
    <source>
        <dbReference type="ARBA" id="ARBA00022630"/>
    </source>
</evidence>
<dbReference type="Pfam" id="PF07992">
    <property type="entry name" value="Pyr_redox_2"/>
    <property type="match status" value="1"/>
</dbReference>
<evidence type="ECO:0000256" key="3">
    <source>
        <dbReference type="ARBA" id="ARBA00022827"/>
    </source>
</evidence>
<evidence type="ECO:0000256" key="6">
    <source>
        <dbReference type="ARBA" id="ARBA00023284"/>
    </source>
</evidence>
<dbReference type="Proteomes" id="UP000013827">
    <property type="component" value="Unassembled WGS sequence"/>
</dbReference>
<dbReference type="InterPro" id="IPR050097">
    <property type="entry name" value="Ferredoxin-NADP_redctase_2"/>
</dbReference>